<keyword evidence="2" id="KW-1185">Reference proteome</keyword>
<accession>A0A4P7XE20</accession>
<dbReference type="AlphaFoldDB" id="A0A4P7XE20"/>
<proteinExistence type="predicted"/>
<sequence>MLVLLISWPVCWAGASDGLEHTRPVIIGTVDYLDFEEREVSVSDRRYTFAEVVRYNGNLVSGATLPGVLREGMEIELQLQNGTRSVIQVLKVR</sequence>
<organism evidence="1 2">
    <name type="scientific">Hydrocarboniclastica marina</name>
    <dbReference type="NCBI Taxonomy" id="2259620"/>
    <lineage>
        <taxon>Bacteria</taxon>
        <taxon>Pseudomonadati</taxon>
        <taxon>Pseudomonadota</taxon>
        <taxon>Gammaproteobacteria</taxon>
        <taxon>Alteromonadales</taxon>
        <taxon>Alteromonadaceae</taxon>
        <taxon>Hydrocarboniclastica</taxon>
    </lineage>
</organism>
<evidence type="ECO:0000313" key="1">
    <source>
        <dbReference type="EMBL" id="QCF25108.1"/>
    </source>
</evidence>
<dbReference type="Proteomes" id="UP000298049">
    <property type="component" value="Chromosome"/>
</dbReference>
<protein>
    <submittedName>
        <fullName evidence="1">Uncharacterized protein</fullName>
    </submittedName>
</protein>
<evidence type="ECO:0000313" key="2">
    <source>
        <dbReference type="Proteomes" id="UP000298049"/>
    </source>
</evidence>
<dbReference type="EMBL" id="CP031093">
    <property type="protein sequence ID" value="QCF25108.1"/>
    <property type="molecule type" value="Genomic_DNA"/>
</dbReference>
<reference evidence="1 2" key="1">
    <citation type="submission" date="2018-07" db="EMBL/GenBank/DDBJ databases">
        <title>Marsedoiliclastica nanhaica gen. nov. sp. nov., a novel marine hydrocarbonoclastic bacterium isolated from an in-situ enriched hydrocarbon-degrading consortium in deep-sea sediment.</title>
        <authorList>
            <person name="Dong C."/>
            <person name="Ma T."/>
            <person name="Liu R."/>
            <person name="Shao Z."/>
        </authorList>
    </citation>
    <scope>NUCLEOTIDE SEQUENCE [LARGE SCALE GENOMIC DNA]</scope>
    <source>
        <strain evidence="2">soil36-7</strain>
    </source>
</reference>
<dbReference type="KEGG" id="hmi:soil367_03670"/>
<name>A0A4P7XE20_9ALTE</name>
<gene>
    <name evidence="1" type="ORF">soil367_03670</name>
</gene>